<organism evidence="2 3">
    <name type="scientific">Nocardioides fonticola</name>
    <dbReference type="NCBI Taxonomy" id="450363"/>
    <lineage>
        <taxon>Bacteria</taxon>
        <taxon>Bacillati</taxon>
        <taxon>Actinomycetota</taxon>
        <taxon>Actinomycetes</taxon>
        <taxon>Propionibacteriales</taxon>
        <taxon>Nocardioidaceae</taxon>
        <taxon>Nocardioides</taxon>
    </lineage>
</organism>
<reference evidence="3" key="1">
    <citation type="journal article" date="2019" name="Int. J. Syst. Evol. Microbiol.">
        <title>The Global Catalogue of Microorganisms (GCM) 10K type strain sequencing project: providing services to taxonomists for standard genome sequencing and annotation.</title>
        <authorList>
            <consortium name="The Broad Institute Genomics Platform"/>
            <consortium name="The Broad Institute Genome Sequencing Center for Infectious Disease"/>
            <person name="Wu L."/>
            <person name="Ma J."/>
        </authorList>
    </citation>
    <scope>NUCLEOTIDE SEQUENCE [LARGE SCALE GENOMIC DNA]</scope>
    <source>
        <strain evidence="3">JCM 16703</strain>
    </source>
</reference>
<name>A0ABP7XMG2_9ACTN</name>
<feature type="signal peptide" evidence="1">
    <location>
        <begin position="1"/>
        <end position="30"/>
    </location>
</feature>
<dbReference type="RefSeq" id="WP_344734044.1">
    <property type="nucleotide sequence ID" value="NZ_BAAAZH010000020.1"/>
</dbReference>
<evidence type="ECO:0000313" key="2">
    <source>
        <dbReference type="EMBL" id="GAA4122163.1"/>
    </source>
</evidence>
<keyword evidence="3" id="KW-1185">Reference proteome</keyword>
<keyword evidence="1" id="KW-0732">Signal</keyword>
<protein>
    <submittedName>
        <fullName evidence="2">Uncharacterized protein</fullName>
    </submittedName>
</protein>
<evidence type="ECO:0000256" key="1">
    <source>
        <dbReference type="SAM" id="SignalP"/>
    </source>
</evidence>
<accession>A0ABP7XMG2</accession>
<proteinExistence type="predicted"/>
<gene>
    <name evidence="2" type="ORF">GCM10022215_27760</name>
</gene>
<dbReference type="EMBL" id="BAAAZH010000020">
    <property type="protein sequence ID" value="GAA4122163.1"/>
    <property type="molecule type" value="Genomic_DNA"/>
</dbReference>
<comment type="caution">
    <text evidence="2">The sequence shown here is derived from an EMBL/GenBank/DDBJ whole genome shotgun (WGS) entry which is preliminary data.</text>
</comment>
<evidence type="ECO:0000313" key="3">
    <source>
        <dbReference type="Proteomes" id="UP001501495"/>
    </source>
</evidence>
<feature type="chain" id="PRO_5045785564" evidence="1">
    <location>
        <begin position="31"/>
        <end position="159"/>
    </location>
</feature>
<dbReference type="Proteomes" id="UP001501495">
    <property type="component" value="Unassembled WGS sequence"/>
</dbReference>
<sequence>MNRRLTLSAVLGSSAVAAAWSSSVIAPADAAFTPDEWSCPVSSSYVASTPVVGHVRARDVTGKHVNSATVTFSVPSESTKLPDAEIQGTGHTVGSYLLTDPTGDTGAVPAESQPFDVGGNTLSFTHLPLEERPSQFYVAFDPADGSSYCAATVLVSWVP</sequence>